<dbReference type="SUPFAM" id="SSF55874">
    <property type="entry name" value="ATPase domain of HSP90 chaperone/DNA topoisomerase II/histidine kinase"/>
    <property type="match status" value="1"/>
</dbReference>
<keyword evidence="1" id="KW-0472">Membrane</keyword>
<dbReference type="Pfam" id="PF14501">
    <property type="entry name" value="HATPase_c_5"/>
    <property type="match status" value="1"/>
</dbReference>
<dbReference type="GO" id="GO:0042802">
    <property type="term" value="F:identical protein binding"/>
    <property type="evidence" value="ECO:0007669"/>
    <property type="project" value="TreeGrafter"/>
</dbReference>
<accession>A0A8B5VXN1</accession>
<dbReference type="AlphaFoldDB" id="A0A8B5VXN1"/>
<evidence type="ECO:0000313" key="3">
    <source>
        <dbReference type="EMBL" id="TRZ32911.1"/>
    </source>
</evidence>
<reference evidence="3 4" key="1">
    <citation type="submission" date="2017-10" db="EMBL/GenBank/DDBJ databases">
        <title>FDA dAtabase for Regulatory Grade micrObial Sequences (FDA-ARGOS): Supporting development and validation of Infectious Disease Dx tests.</title>
        <authorList>
            <person name="Campos J."/>
            <person name="Goldberg B."/>
            <person name="Tallon L.J."/>
            <person name="Sadzewicz L."/>
            <person name="Sengamalay N."/>
            <person name="Ott S."/>
            <person name="Godinez A."/>
            <person name="Nagaraj S."/>
            <person name="Vyas G."/>
            <person name="Aluvathingal J."/>
            <person name="Nadendla S."/>
            <person name="Geyer C."/>
            <person name="Nandy P."/>
            <person name="Hobson J."/>
            <person name="Sichtig H."/>
        </authorList>
    </citation>
    <scope>NUCLEOTIDE SEQUENCE [LARGE SCALE GENOMIC DNA]</scope>
    <source>
        <strain evidence="3 4">FDAARGOS_185</strain>
    </source>
</reference>
<sequence length="460" mass="53722">MILFIIMGGFMEYLAIVYLTNLFSLILINLFTLFLTNLFLEHVFLLERHSIYFFCNTFLFSLLISSVSLVDLVNGTQVGFFVYSIILVIQFISGYLLIRTFYPMINYAQNLFIQTISEAILAVFRYILLNFSFGYIQSLSRLATMFVGISLCFFQVGIAIIVCYAARRSQTVSTIKRIFDYPVFMLMFTGLFFLSELFVYSRFFLNNSDRQVHSWLLSLIYLIVLIIFGLWTLTIDQKKKWENTQLMLIQQQNYLKQMEEVQREIRSVHHDYKNMLTGIYLHASQGNTKEIQTFLSNKFFQLDHQIEEKLKRQNQLLLIENTEIKGLLISKLAEAESKGISIHLEITDIFKNFPMESSDLVRVMGIFLDNAIEAVLELNRTMQKIVIMQDEKSFVIRIKNPNGHKVALHELVQTNFSTKGKNRGFGLTNVRKILARYPHILNEVNIQNDQFIQTLTIKKE</sequence>
<dbReference type="Gene3D" id="3.30.565.10">
    <property type="entry name" value="Histidine kinase-like ATPase, C-terminal domain"/>
    <property type="match status" value="1"/>
</dbReference>
<dbReference type="InterPro" id="IPR032834">
    <property type="entry name" value="NatK-like_C"/>
</dbReference>
<dbReference type="EMBL" id="PDXQ01000001">
    <property type="protein sequence ID" value="TRZ32911.1"/>
    <property type="molecule type" value="Genomic_DNA"/>
</dbReference>
<dbReference type="PANTHER" id="PTHR40448">
    <property type="entry name" value="TWO-COMPONENT SENSOR HISTIDINE KINASE"/>
    <property type="match status" value="1"/>
</dbReference>
<feature type="transmembrane region" description="Helical" evidence="1">
    <location>
        <begin position="142"/>
        <end position="166"/>
    </location>
</feature>
<evidence type="ECO:0000256" key="1">
    <source>
        <dbReference type="SAM" id="Phobius"/>
    </source>
</evidence>
<keyword evidence="1" id="KW-1133">Transmembrane helix</keyword>
<keyword evidence="1" id="KW-0812">Transmembrane</keyword>
<feature type="transmembrane region" description="Helical" evidence="1">
    <location>
        <begin position="51"/>
        <end position="72"/>
    </location>
</feature>
<organism evidence="3 4">
    <name type="scientific">Enterococcus avium</name>
    <name type="common">Streptococcus avium</name>
    <dbReference type="NCBI Taxonomy" id="33945"/>
    <lineage>
        <taxon>Bacteria</taxon>
        <taxon>Bacillati</taxon>
        <taxon>Bacillota</taxon>
        <taxon>Bacilli</taxon>
        <taxon>Lactobacillales</taxon>
        <taxon>Enterococcaceae</taxon>
        <taxon>Enterococcus</taxon>
    </lineage>
</organism>
<name>A0A8B5VXN1_ENTAV</name>
<feature type="transmembrane region" description="Helical" evidence="1">
    <location>
        <begin position="119"/>
        <end position="136"/>
    </location>
</feature>
<protein>
    <recommendedName>
        <fullName evidence="2">Sensor histidine kinase NatK-like C-terminal domain-containing protein</fullName>
    </recommendedName>
</protein>
<dbReference type="Proteomes" id="UP000316316">
    <property type="component" value="Unassembled WGS sequence"/>
</dbReference>
<feature type="transmembrane region" description="Helical" evidence="1">
    <location>
        <begin position="212"/>
        <end position="233"/>
    </location>
</feature>
<evidence type="ECO:0000259" key="2">
    <source>
        <dbReference type="Pfam" id="PF14501"/>
    </source>
</evidence>
<feature type="transmembrane region" description="Helical" evidence="1">
    <location>
        <begin position="78"/>
        <end position="98"/>
    </location>
</feature>
<gene>
    <name evidence="3" type="ORF">AUF17_01955</name>
</gene>
<feature type="domain" description="Sensor histidine kinase NatK-like C-terminal" evidence="2">
    <location>
        <begin position="355"/>
        <end position="457"/>
    </location>
</feature>
<dbReference type="PANTHER" id="PTHR40448:SF1">
    <property type="entry name" value="TWO-COMPONENT SENSOR HISTIDINE KINASE"/>
    <property type="match status" value="1"/>
</dbReference>
<feature type="transmembrane region" description="Helical" evidence="1">
    <location>
        <begin position="178"/>
        <end position="200"/>
    </location>
</feature>
<dbReference type="InterPro" id="IPR036890">
    <property type="entry name" value="HATPase_C_sf"/>
</dbReference>
<comment type="caution">
    <text evidence="3">The sequence shown here is derived from an EMBL/GenBank/DDBJ whole genome shotgun (WGS) entry which is preliminary data.</text>
</comment>
<proteinExistence type="predicted"/>
<feature type="transmembrane region" description="Helical" evidence="1">
    <location>
        <begin position="15"/>
        <end position="39"/>
    </location>
</feature>
<evidence type="ECO:0000313" key="4">
    <source>
        <dbReference type="Proteomes" id="UP000316316"/>
    </source>
</evidence>